<dbReference type="SUPFAM" id="SSF141571">
    <property type="entry name" value="Pentapeptide repeat-like"/>
    <property type="match status" value="1"/>
</dbReference>
<protein>
    <submittedName>
        <fullName evidence="3">Uncharacterized protein</fullName>
    </submittedName>
</protein>
<keyword evidence="4" id="KW-1185">Reference proteome</keyword>
<dbReference type="Proteomes" id="UP000680865">
    <property type="component" value="Unassembled WGS sequence"/>
</dbReference>
<keyword evidence="2" id="KW-0732">Signal</keyword>
<evidence type="ECO:0000256" key="2">
    <source>
        <dbReference type="SAM" id="SignalP"/>
    </source>
</evidence>
<gene>
    <name evidence="3" type="ORF">Aco04nite_38070</name>
</gene>
<evidence type="ECO:0000313" key="4">
    <source>
        <dbReference type="Proteomes" id="UP000680865"/>
    </source>
</evidence>
<feature type="chain" id="PRO_5039591182" evidence="2">
    <location>
        <begin position="16"/>
        <end position="143"/>
    </location>
</feature>
<sequence>MPAAAALRVAVPVFAALTGAALTGAASTGAALTGAVLAGAALRVAVPVSAALTVARLAAAALLDASSAAAISTDSVGTWARLMASARDSGRTRRSSRWASAREIVRASSQPVTLQDARSKSSRRSVSTGAAARGGACSMTPSR</sequence>
<comment type="caution">
    <text evidence="3">The sequence shown here is derived from an EMBL/GenBank/DDBJ whole genome shotgun (WGS) entry which is preliminary data.</text>
</comment>
<dbReference type="AlphaFoldDB" id="A0A919SLZ6"/>
<feature type="region of interest" description="Disordered" evidence="1">
    <location>
        <begin position="109"/>
        <end position="143"/>
    </location>
</feature>
<reference evidence="3" key="1">
    <citation type="submission" date="2021-03" db="EMBL/GenBank/DDBJ databases">
        <title>Whole genome shotgun sequence of Actinoplanes consettensis NBRC 14913.</title>
        <authorList>
            <person name="Komaki H."/>
            <person name="Tamura T."/>
        </authorList>
    </citation>
    <scope>NUCLEOTIDE SEQUENCE</scope>
    <source>
        <strain evidence="3">NBRC 14913</strain>
    </source>
</reference>
<proteinExistence type="predicted"/>
<name>A0A919SLZ6_9ACTN</name>
<accession>A0A919SLZ6</accession>
<evidence type="ECO:0000256" key="1">
    <source>
        <dbReference type="SAM" id="MobiDB-lite"/>
    </source>
</evidence>
<evidence type="ECO:0000313" key="3">
    <source>
        <dbReference type="EMBL" id="GIM73969.1"/>
    </source>
</evidence>
<feature type="signal peptide" evidence="2">
    <location>
        <begin position="1"/>
        <end position="15"/>
    </location>
</feature>
<organism evidence="3 4">
    <name type="scientific">Winogradskya consettensis</name>
    <dbReference type="NCBI Taxonomy" id="113560"/>
    <lineage>
        <taxon>Bacteria</taxon>
        <taxon>Bacillati</taxon>
        <taxon>Actinomycetota</taxon>
        <taxon>Actinomycetes</taxon>
        <taxon>Micromonosporales</taxon>
        <taxon>Micromonosporaceae</taxon>
        <taxon>Winogradskya</taxon>
    </lineage>
</organism>
<dbReference type="EMBL" id="BOQP01000017">
    <property type="protein sequence ID" value="GIM73969.1"/>
    <property type="molecule type" value="Genomic_DNA"/>
</dbReference>